<organism evidence="2 3">
    <name type="scientific">Macrosiphum euphorbiae</name>
    <name type="common">potato aphid</name>
    <dbReference type="NCBI Taxonomy" id="13131"/>
    <lineage>
        <taxon>Eukaryota</taxon>
        <taxon>Metazoa</taxon>
        <taxon>Ecdysozoa</taxon>
        <taxon>Arthropoda</taxon>
        <taxon>Hexapoda</taxon>
        <taxon>Insecta</taxon>
        <taxon>Pterygota</taxon>
        <taxon>Neoptera</taxon>
        <taxon>Paraneoptera</taxon>
        <taxon>Hemiptera</taxon>
        <taxon>Sternorrhyncha</taxon>
        <taxon>Aphidomorpha</taxon>
        <taxon>Aphidoidea</taxon>
        <taxon>Aphididae</taxon>
        <taxon>Macrosiphini</taxon>
        <taxon>Macrosiphum</taxon>
    </lineage>
</organism>
<keyword evidence="3" id="KW-1185">Reference proteome</keyword>
<evidence type="ECO:0000313" key="3">
    <source>
        <dbReference type="Proteomes" id="UP001160148"/>
    </source>
</evidence>
<evidence type="ECO:0000256" key="1">
    <source>
        <dbReference type="SAM" id="MobiDB-lite"/>
    </source>
</evidence>
<evidence type="ECO:0000313" key="2">
    <source>
        <dbReference type="EMBL" id="CAI6349238.1"/>
    </source>
</evidence>
<dbReference type="AlphaFoldDB" id="A0AAV0VY00"/>
<gene>
    <name evidence="2" type="ORF">MEUPH1_LOCUS5825</name>
</gene>
<accession>A0AAV0VY00</accession>
<feature type="region of interest" description="Disordered" evidence="1">
    <location>
        <begin position="39"/>
        <end position="63"/>
    </location>
</feature>
<dbReference type="EMBL" id="CARXXK010000001">
    <property type="protein sequence ID" value="CAI6349238.1"/>
    <property type="molecule type" value="Genomic_DNA"/>
</dbReference>
<sequence>MSVVKRAGAVRDRRTVVVKERVGKGGGVKWRPTSVTAYNNGWTGDNETQHTQVRGTGNRPTTTTEYRLDYGDYGSVTNTTVYGQCCGCVTTTGYRHHGDNNENKQPLPSLGVVVVP</sequence>
<name>A0AAV0VY00_9HEMI</name>
<proteinExistence type="predicted"/>
<dbReference type="Proteomes" id="UP001160148">
    <property type="component" value="Unassembled WGS sequence"/>
</dbReference>
<reference evidence="2 3" key="1">
    <citation type="submission" date="2023-01" db="EMBL/GenBank/DDBJ databases">
        <authorList>
            <person name="Whitehead M."/>
        </authorList>
    </citation>
    <scope>NUCLEOTIDE SEQUENCE [LARGE SCALE GENOMIC DNA]</scope>
</reference>
<comment type="caution">
    <text evidence="2">The sequence shown here is derived from an EMBL/GenBank/DDBJ whole genome shotgun (WGS) entry which is preliminary data.</text>
</comment>
<protein>
    <submittedName>
        <fullName evidence="2">Uncharacterized protein</fullName>
    </submittedName>
</protein>